<evidence type="ECO:0000313" key="1">
    <source>
        <dbReference type="EMBL" id="KKK50671.1"/>
    </source>
</evidence>
<organism evidence="1">
    <name type="scientific">marine sediment metagenome</name>
    <dbReference type="NCBI Taxonomy" id="412755"/>
    <lineage>
        <taxon>unclassified sequences</taxon>
        <taxon>metagenomes</taxon>
        <taxon>ecological metagenomes</taxon>
    </lineage>
</organism>
<dbReference type="EMBL" id="LAZR01067900">
    <property type="protein sequence ID" value="KKK50671.1"/>
    <property type="molecule type" value="Genomic_DNA"/>
</dbReference>
<dbReference type="InterPro" id="IPR016039">
    <property type="entry name" value="Thiolase-like"/>
</dbReference>
<sequence>PMTNLSKSVAIVGVAESDEIGKVPHKSSLQHHSEAAYNALEDAGLSTLGNPMKVVVLTSPENQARLPRLREVARRLADPRGLTPAESAELVDEGAVIALVTCSIHSTEVGSTQMVSEFVHD</sequence>
<dbReference type="GO" id="GO:0016746">
    <property type="term" value="F:acyltransferase activity"/>
    <property type="evidence" value="ECO:0007669"/>
    <property type="project" value="InterPro"/>
</dbReference>
<dbReference type="Gene3D" id="3.40.47.10">
    <property type="match status" value="1"/>
</dbReference>
<gene>
    <name evidence="1" type="ORF">LCGC14_3122680</name>
</gene>
<protein>
    <submittedName>
        <fullName evidence="1">Uncharacterized protein</fullName>
    </submittedName>
</protein>
<feature type="non-terminal residue" evidence="1">
    <location>
        <position position="1"/>
    </location>
</feature>
<name>A0A0F8YRM1_9ZZZZ</name>
<reference evidence="1" key="1">
    <citation type="journal article" date="2015" name="Nature">
        <title>Complex archaea that bridge the gap between prokaryotes and eukaryotes.</title>
        <authorList>
            <person name="Spang A."/>
            <person name="Saw J.H."/>
            <person name="Jorgensen S.L."/>
            <person name="Zaremba-Niedzwiedzka K."/>
            <person name="Martijn J."/>
            <person name="Lind A.E."/>
            <person name="van Eijk R."/>
            <person name="Schleper C."/>
            <person name="Guy L."/>
            <person name="Ettema T.J."/>
        </authorList>
    </citation>
    <scope>NUCLEOTIDE SEQUENCE</scope>
</reference>
<accession>A0A0F8YRM1</accession>
<dbReference type="AlphaFoldDB" id="A0A0F8YRM1"/>
<comment type="caution">
    <text evidence="1">The sequence shown here is derived from an EMBL/GenBank/DDBJ whole genome shotgun (WGS) entry which is preliminary data.</text>
</comment>
<proteinExistence type="predicted"/>
<dbReference type="SUPFAM" id="SSF53187">
    <property type="entry name" value="Zn-dependent exopeptidases"/>
    <property type="match status" value="1"/>
</dbReference>